<feature type="compositionally biased region" description="Low complexity" evidence="5">
    <location>
        <begin position="344"/>
        <end position="364"/>
    </location>
</feature>
<feature type="compositionally biased region" description="Polar residues" evidence="5">
    <location>
        <begin position="523"/>
        <end position="541"/>
    </location>
</feature>
<dbReference type="InterPro" id="IPR053074">
    <property type="entry name" value="NPC_Nucleoporin"/>
</dbReference>
<evidence type="ECO:0000256" key="5">
    <source>
        <dbReference type="SAM" id="MobiDB-lite"/>
    </source>
</evidence>
<feature type="compositionally biased region" description="Low complexity" evidence="5">
    <location>
        <begin position="510"/>
        <end position="522"/>
    </location>
</feature>
<feature type="compositionally biased region" description="Low complexity" evidence="5">
    <location>
        <begin position="1265"/>
        <end position="1279"/>
    </location>
</feature>
<evidence type="ECO:0000259" key="7">
    <source>
        <dbReference type="PROSITE" id="PS50196"/>
    </source>
</evidence>
<dbReference type="Pfam" id="PF00638">
    <property type="entry name" value="Ran_BP1"/>
    <property type="match status" value="1"/>
</dbReference>
<feature type="zinc finger region" description="C3H1-type" evidence="4">
    <location>
        <begin position="1101"/>
        <end position="1128"/>
    </location>
</feature>
<dbReference type="OrthoDB" id="185618at2759"/>
<protein>
    <recommendedName>
        <fullName evidence="10">RanBD1 domain-containing protein</fullName>
    </recommendedName>
</protein>
<evidence type="ECO:0008006" key="10">
    <source>
        <dbReference type="Google" id="ProtNLM"/>
    </source>
</evidence>
<name>A0A261XVG5_9FUNG</name>
<dbReference type="InterPro" id="IPR000156">
    <property type="entry name" value="Ran_bind_dom"/>
</dbReference>
<dbReference type="PROSITE" id="PS50196">
    <property type="entry name" value="RANBD1"/>
    <property type="match status" value="1"/>
</dbReference>
<dbReference type="SUPFAM" id="SSF90229">
    <property type="entry name" value="CCCH zinc finger"/>
    <property type="match status" value="1"/>
</dbReference>
<comment type="caution">
    <text evidence="8">The sequence shown here is derived from an EMBL/GenBank/DDBJ whole genome shotgun (WGS) entry which is preliminary data.</text>
</comment>
<feature type="compositionally biased region" description="Acidic residues" evidence="5">
    <location>
        <begin position="843"/>
        <end position="853"/>
    </location>
</feature>
<evidence type="ECO:0000259" key="6">
    <source>
        <dbReference type="PROSITE" id="PS50103"/>
    </source>
</evidence>
<feature type="region of interest" description="Disordered" evidence="5">
    <location>
        <begin position="1"/>
        <end position="66"/>
    </location>
</feature>
<evidence type="ECO:0000256" key="3">
    <source>
        <dbReference type="ARBA" id="ARBA00022833"/>
    </source>
</evidence>
<feature type="region of interest" description="Disordered" evidence="5">
    <location>
        <begin position="1249"/>
        <end position="1284"/>
    </location>
</feature>
<evidence type="ECO:0000313" key="8">
    <source>
        <dbReference type="EMBL" id="OZJ02340.1"/>
    </source>
</evidence>
<evidence type="ECO:0000256" key="4">
    <source>
        <dbReference type="PROSITE-ProRule" id="PRU00723"/>
    </source>
</evidence>
<feature type="domain" description="C3H1-type" evidence="6">
    <location>
        <begin position="1101"/>
        <end position="1128"/>
    </location>
</feature>
<feature type="non-terminal residue" evidence="8">
    <location>
        <position position="1322"/>
    </location>
</feature>
<accession>A0A261XVG5</accession>
<keyword evidence="2 4" id="KW-0863">Zinc-finger</keyword>
<feature type="compositionally biased region" description="Low complexity" evidence="5">
    <location>
        <begin position="1074"/>
        <end position="1091"/>
    </location>
</feature>
<dbReference type="PANTHER" id="PTHR38697">
    <property type="entry name" value="NUCLEAR PORE COMPLEX PROTEIN SIMILAR TO S. CEREVISIAE NUP2 (EUROFUNG)"/>
    <property type="match status" value="1"/>
</dbReference>
<dbReference type="SUPFAM" id="SSF50729">
    <property type="entry name" value="PH domain-like"/>
    <property type="match status" value="1"/>
</dbReference>
<feature type="compositionally biased region" description="Low complexity" evidence="5">
    <location>
        <begin position="270"/>
        <end position="323"/>
    </location>
</feature>
<feature type="compositionally biased region" description="Low complexity" evidence="5">
    <location>
        <begin position="372"/>
        <end position="392"/>
    </location>
</feature>
<dbReference type="GO" id="GO:0008270">
    <property type="term" value="F:zinc ion binding"/>
    <property type="evidence" value="ECO:0007669"/>
    <property type="project" value="UniProtKB-KW"/>
</dbReference>
<dbReference type="SMART" id="SM00160">
    <property type="entry name" value="RanBD"/>
    <property type="match status" value="1"/>
</dbReference>
<feature type="compositionally biased region" description="Low complexity" evidence="5">
    <location>
        <begin position="542"/>
        <end position="554"/>
    </location>
</feature>
<feature type="region of interest" description="Disordered" evidence="5">
    <location>
        <begin position="625"/>
        <end position="658"/>
    </location>
</feature>
<feature type="compositionally biased region" description="Polar residues" evidence="5">
    <location>
        <begin position="637"/>
        <end position="651"/>
    </location>
</feature>
<feature type="compositionally biased region" description="Low complexity" evidence="5">
    <location>
        <begin position="218"/>
        <end position="261"/>
    </location>
</feature>
<dbReference type="PANTHER" id="PTHR38697:SF1">
    <property type="entry name" value="NUCLEAR PORE COMPLEX PROTEIN SIMILAR TO S. CEREVISIAE NUP2 (EUROFUNG)"/>
    <property type="match status" value="1"/>
</dbReference>
<gene>
    <name evidence="8" type="ORF">BZG36_04588</name>
</gene>
<feature type="compositionally biased region" description="Low complexity" evidence="5">
    <location>
        <begin position="625"/>
        <end position="636"/>
    </location>
</feature>
<dbReference type="CDD" id="cd13170">
    <property type="entry name" value="RanBD_NUP50"/>
    <property type="match status" value="1"/>
</dbReference>
<keyword evidence="1 4" id="KW-0479">Metal-binding</keyword>
<feature type="compositionally biased region" description="Basic residues" evidence="5">
    <location>
        <begin position="21"/>
        <end position="30"/>
    </location>
</feature>
<dbReference type="Pfam" id="PF00642">
    <property type="entry name" value="zf-CCCH"/>
    <property type="match status" value="1"/>
</dbReference>
<feature type="compositionally biased region" description="Low complexity" evidence="5">
    <location>
        <begin position="577"/>
        <end position="595"/>
    </location>
</feature>
<feature type="compositionally biased region" description="Basic and acidic residues" evidence="5">
    <location>
        <begin position="324"/>
        <end position="336"/>
    </location>
</feature>
<evidence type="ECO:0000256" key="1">
    <source>
        <dbReference type="ARBA" id="ARBA00022723"/>
    </source>
</evidence>
<evidence type="ECO:0000256" key="2">
    <source>
        <dbReference type="ARBA" id="ARBA00022771"/>
    </source>
</evidence>
<dbReference type="InterPro" id="IPR000571">
    <property type="entry name" value="Znf_CCCH"/>
</dbReference>
<feature type="compositionally biased region" description="Basic and acidic residues" evidence="5">
    <location>
        <begin position="1250"/>
        <end position="1262"/>
    </location>
</feature>
<feature type="region of interest" description="Disordered" evidence="5">
    <location>
        <begin position="139"/>
        <end position="191"/>
    </location>
</feature>
<feature type="compositionally biased region" description="Polar residues" evidence="5">
    <location>
        <begin position="1061"/>
        <end position="1073"/>
    </location>
</feature>
<dbReference type="Proteomes" id="UP000242875">
    <property type="component" value="Unassembled WGS sequence"/>
</dbReference>
<feature type="compositionally biased region" description="Low complexity" evidence="5">
    <location>
        <begin position="172"/>
        <end position="187"/>
    </location>
</feature>
<feature type="zinc finger region" description="C3H1-type" evidence="4">
    <location>
        <begin position="1132"/>
        <end position="1154"/>
    </location>
</feature>
<feature type="region of interest" description="Disordered" evidence="5">
    <location>
        <begin position="1045"/>
        <end position="1093"/>
    </location>
</feature>
<dbReference type="InterPro" id="IPR036855">
    <property type="entry name" value="Znf_CCCH_sf"/>
</dbReference>
<feature type="domain" description="C3H1-type" evidence="6">
    <location>
        <begin position="1132"/>
        <end position="1154"/>
    </location>
</feature>
<dbReference type="InterPro" id="IPR011993">
    <property type="entry name" value="PH-like_dom_sf"/>
</dbReference>
<feature type="compositionally biased region" description="Polar residues" evidence="5">
    <location>
        <begin position="442"/>
        <end position="458"/>
    </location>
</feature>
<feature type="compositionally biased region" description="Low complexity" evidence="5">
    <location>
        <begin position="139"/>
        <end position="152"/>
    </location>
</feature>
<evidence type="ECO:0000313" key="9">
    <source>
        <dbReference type="Proteomes" id="UP000242875"/>
    </source>
</evidence>
<feature type="domain" description="RanBD1" evidence="7">
    <location>
        <begin position="868"/>
        <end position="934"/>
    </location>
</feature>
<dbReference type="PROSITE" id="PS50103">
    <property type="entry name" value="ZF_C3H1"/>
    <property type="match status" value="2"/>
</dbReference>
<proteinExistence type="predicted"/>
<feature type="compositionally biased region" description="Polar residues" evidence="5">
    <location>
        <begin position="205"/>
        <end position="217"/>
    </location>
</feature>
<dbReference type="SMART" id="SM00356">
    <property type="entry name" value="ZnF_C3H1"/>
    <property type="match status" value="2"/>
</dbReference>
<organism evidence="8 9">
    <name type="scientific">Bifiguratus adelaidae</name>
    <dbReference type="NCBI Taxonomy" id="1938954"/>
    <lineage>
        <taxon>Eukaryota</taxon>
        <taxon>Fungi</taxon>
        <taxon>Fungi incertae sedis</taxon>
        <taxon>Mucoromycota</taxon>
        <taxon>Mucoromycotina</taxon>
        <taxon>Endogonomycetes</taxon>
        <taxon>Endogonales</taxon>
        <taxon>Endogonales incertae sedis</taxon>
        <taxon>Bifiguratus</taxon>
    </lineage>
</organism>
<sequence>MEPDQGGFGWKPATPAELQRRQIKKPKGRLGNRPQDPNANAGPGFVFNPGMAPGTPGTPIASGIFGGFGSPAPAGLGTPSGTSSATPFGQAASTSSFGGFGGFGSQSSTGASTGFGFGAAPTTQAASASPFTFNAGAPSAAPSGAFGSATPSMNQSGDSMMDDDQPGAAMTQSSFGQSSSGQSQPSFGGFGGFGANTVPGFSFGKSTTAGQGTSTVPSFGSAVSFGANAASNSGDSGANQAKPTFGGFGTSTPPSSNGGTSQADKPASTGGFSFTSSAPAATSFGGFSGFGTSKPETTSSPAPNSTSSPFSFSSTAPTTTQSQDKQKQDAAKDEGARPAFTFGSLSASPAPSSGTAPVTSSASTQPTGFSFTPTAQSTGTAQTSTDTSASSQKPFSGFSFNNASKPAESDIGADSVAPMSGASSGGFSLGSLPSQKQDESKSSAPSFSVGTSTPSSASGFFASKPVEPQSPSLSAPEASKSPFTFPALPAPETSTTASKPEASKSPFTFSPVPAASPVAKSPQTLGNSAIGGLSTSSNGLATSSTSISPSTELSNNAEAKTEKKNVFSGFTFNPPASSTGKASNSSSFPANSSAFNAFAPKKDDAKSISQTSASPAFPAFPKTFSPAAPAAKPNSSFTSPFSAPTAPSATDDQGMADMTNDNAEVTDQASKDVEEFLKKLRGLNLSLKRAIASRLQQSPFADLSPLIASYHRFQKEIFNEHPNAKQLAQKRDKLIKRSSFSANNETKPTFAFNVTPASMKPANGDIESSQPKAIGGFSFGNLPGFKPNTSSVFSNAFEQTTTTKSTEAAAPAASRPDEFSFNPAASPFVPSAIPSVGTPATQEAEDGEEEEEVSGAGNNTEQRQSGQGEENEDSLLTVRCKIFKLADSKWSEQGIAFVKLNQNRETRKKRILARSENGNRVIINSQIFPGITVRVDKNRLTMLLTSAEDKQMHHFMFRLKTPEEAADSAKIIEQHELAENFSKAERAPHDRSSDVHLRLVYVSGCLYIASMEELSYLNHPTISPSFFDQQPGVDPSLEVTRSKSVPMPTARSHPHNLKCTPLSTSDPFSRTVPSSDHSAAASSRSWSPSKSSMKHNGVAAARKEVICQFYLEGKCRDGDACRFSHKLDPTRVCAYFREGNCKIGEKCLNLHPGESQPYRDNVWATYLARQHEQQQQQQEELVRVAELGALLDNLDMGATNVPQHHFTADETFIDISKLSRQEEQDLLELTVDLERRKRPRPLLTLHKINHRQEPDRWPRRYQTDSSLSSSPPSQRSSPSNYLPDFQHYPRYDWAFNDSSRDTDSSADVTDDELPFSIRGFDR</sequence>
<reference evidence="8 9" key="1">
    <citation type="journal article" date="2017" name="Mycologia">
        <title>Bifiguratus adelaidae, gen. et sp. nov., a new member of Mucoromycotina in endophytic and soil-dwelling habitats.</title>
        <authorList>
            <person name="Torres-Cruz T.J."/>
            <person name="Billingsley Tobias T.L."/>
            <person name="Almatruk M."/>
            <person name="Hesse C."/>
            <person name="Kuske C.R."/>
            <person name="Desiro A."/>
            <person name="Benucci G.M."/>
            <person name="Bonito G."/>
            <person name="Stajich J.E."/>
            <person name="Dunlap C."/>
            <person name="Arnold A.E."/>
            <person name="Porras-Alfaro A."/>
        </authorList>
    </citation>
    <scope>NUCLEOTIDE SEQUENCE [LARGE SCALE GENOMIC DNA]</scope>
    <source>
        <strain evidence="8 9">AZ0501</strain>
    </source>
</reference>
<feature type="compositionally biased region" description="Polar residues" evidence="5">
    <location>
        <begin position="856"/>
        <end position="868"/>
    </location>
</feature>
<feature type="region of interest" description="Disordered" evidence="5">
    <location>
        <begin position="205"/>
        <end position="595"/>
    </location>
</feature>
<dbReference type="Pfam" id="PF14608">
    <property type="entry name" value="zf-CCCH_2"/>
    <property type="match status" value="1"/>
</dbReference>
<keyword evidence="9" id="KW-1185">Reference proteome</keyword>
<keyword evidence="3 4" id="KW-0862">Zinc</keyword>
<dbReference type="EMBL" id="MVBO01000162">
    <property type="protein sequence ID" value="OZJ02340.1"/>
    <property type="molecule type" value="Genomic_DNA"/>
</dbReference>
<dbReference type="Gene3D" id="2.30.29.30">
    <property type="entry name" value="Pleckstrin-homology domain (PH domain)/Phosphotyrosine-binding domain (PTB)"/>
    <property type="match status" value="1"/>
</dbReference>
<dbReference type="Gene3D" id="4.10.1000.10">
    <property type="entry name" value="Zinc finger, CCCH-type"/>
    <property type="match status" value="1"/>
</dbReference>
<feature type="region of interest" description="Disordered" evidence="5">
    <location>
        <begin position="802"/>
        <end position="872"/>
    </location>
</feature>